<evidence type="ECO:0000313" key="1">
    <source>
        <dbReference type="EMBL" id="CAD6198701.1"/>
    </source>
</evidence>
<keyword evidence="2" id="KW-1185">Reference proteome</keyword>
<dbReference type="EMBL" id="CAJGYM010000135">
    <property type="protein sequence ID" value="CAD6198701.1"/>
    <property type="molecule type" value="Genomic_DNA"/>
</dbReference>
<sequence length="71" mass="8156">MNAKMDFAAIVTKIILKTCGDRVQADFDKLVFYFDLTHKMRGNNFTSTDARYMINIAQKILTKLDDFSGDE</sequence>
<name>A0A8S1HW03_9PELO</name>
<proteinExistence type="predicted"/>
<evidence type="ECO:0000313" key="2">
    <source>
        <dbReference type="Proteomes" id="UP000835052"/>
    </source>
</evidence>
<dbReference type="AlphaFoldDB" id="A0A8S1HW03"/>
<organism evidence="1 2">
    <name type="scientific">Caenorhabditis auriculariae</name>
    <dbReference type="NCBI Taxonomy" id="2777116"/>
    <lineage>
        <taxon>Eukaryota</taxon>
        <taxon>Metazoa</taxon>
        <taxon>Ecdysozoa</taxon>
        <taxon>Nematoda</taxon>
        <taxon>Chromadorea</taxon>
        <taxon>Rhabditida</taxon>
        <taxon>Rhabditina</taxon>
        <taxon>Rhabditomorpha</taxon>
        <taxon>Rhabditoidea</taxon>
        <taxon>Rhabditidae</taxon>
        <taxon>Peloderinae</taxon>
        <taxon>Caenorhabditis</taxon>
    </lineage>
</organism>
<comment type="caution">
    <text evidence="1">The sequence shown here is derived from an EMBL/GenBank/DDBJ whole genome shotgun (WGS) entry which is preliminary data.</text>
</comment>
<protein>
    <submittedName>
        <fullName evidence="1">Uncharacterized protein</fullName>
    </submittedName>
</protein>
<gene>
    <name evidence="1" type="ORF">CAUJ_LOCUS14607</name>
</gene>
<reference evidence="1" key="1">
    <citation type="submission" date="2020-10" db="EMBL/GenBank/DDBJ databases">
        <authorList>
            <person name="Kikuchi T."/>
        </authorList>
    </citation>
    <scope>NUCLEOTIDE SEQUENCE</scope>
    <source>
        <strain evidence="1">NKZ352</strain>
    </source>
</reference>
<dbReference type="Proteomes" id="UP000835052">
    <property type="component" value="Unassembled WGS sequence"/>
</dbReference>
<accession>A0A8S1HW03</accession>